<evidence type="ECO:0000256" key="11">
    <source>
        <dbReference type="ARBA" id="ARBA00023053"/>
    </source>
</evidence>
<dbReference type="GO" id="GO:0006813">
    <property type="term" value="P:potassium ion transport"/>
    <property type="evidence" value="ECO:0007669"/>
    <property type="project" value="UniProtKB-KW"/>
</dbReference>
<comment type="caution">
    <text evidence="19">The sequence shown here is derived from an EMBL/GenBank/DDBJ whole genome shotgun (WGS) entry which is preliminary data.</text>
</comment>
<dbReference type="Pfam" id="PF00287">
    <property type="entry name" value="Na_K-ATPase"/>
    <property type="match status" value="1"/>
</dbReference>
<keyword evidence="9" id="KW-0735">Signal-anchor</keyword>
<evidence type="ECO:0000256" key="4">
    <source>
        <dbReference type="ARBA" id="ARBA00022475"/>
    </source>
</evidence>
<keyword evidence="13 18" id="KW-0472">Membrane</keyword>
<keyword evidence="20" id="KW-1185">Reference proteome</keyword>
<keyword evidence="4" id="KW-1003">Cell membrane</keyword>
<evidence type="ECO:0000256" key="14">
    <source>
        <dbReference type="ARBA" id="ARBA00023157"/>
    </source>
</evidence>
<keyword evidence="11" id="KW-0915">Sodium</keyword>
<gene>
    <name evidence="19" type="ORF">ABEB36_008187</name>
</gene>
<keyword evidence="8" id="KW-0630">Potassium</keyword>
<evidence type="ECO:0000313" key="20">
    <source>
        <dbReference type="Proteomes" id="UP001566132"/>
    </source>
</evidence>
<evidence type="ECO:0000256" key="17">
    <source>
        <dbReference type="ARBA" id="ARBA00025540"/>
    </source>
</evidence>
<accession>A0ABD1EN80</accession>
<reference evidence="19 20" key="1">
    <citation type="submission" date="2024-05" db="EMBL/GenBank/DDBJ databases">
        <title>Genetic variation in Jamaican populations of the coffee berry borer (Hypothenemus hampei).</title>
        <authorList>
            <person name="Errbii M."/>
            <person name="Myrie A."/>
        </authorList>
    </citation>
    <scope>NUCLEOTIDE SEQUENCE [LARGE SCALE GENOMIC DNA]</scope>
    <source>
        <strain evidence="19">JA-Hopewell-2020-01-JO</strain>
        <tissue evidence="19">Whole body</tissue>
    </source>
</reference>
<organism evidence="19 20">
    <name type="scientific">Hypothenemus hampei</name>
    <name type="common">Coffee berry borer</name>
    <dbReference type="NCBI Taxonomy" id="57062"/>
    <lineage>
        <taxon>Eukaryota</taxon>
        <taxon>Metazoa</taxon>
        <taxon>Ecdysozoa</taxon>
        <taxon>Arthropoda</taxon>
        <taxon>Hexapoda</taxon>
        <taxon>Insecta</taxon>
        <taxon>Pterygota</taxon>
        <taxon>Neoptera</taxon>
        <taxon>Endopterygota</taxon>
        <taxon>Coleoptera</taxon>
        <taxon>Polyphaga</taxon>
        <taxon>Cucujiformia</taxon>
        <taxon>Curculionidae</taxon>
        <taxon>Scolytinae</taxon>
        <taxon>Hypothenemus</taxon>
    </lineage>
</organism>
<keyword evidence="15" id="KW-0325">Glycoprotein</keyword>
<evidence type="ECO:0000256" key="18">
    <source>
        <dbReference type="SAM" id="Phobius"/>
    </source>
</evidence>
<name>A0ABD1EN80_HYPHA</name>
<comment type="function">
    <text evidence="17">This is the non-catalytic component of the active enzyme, which catalyzes the hydrolysis of ATP coupled with the exchange of Na(+) and K(+) ions across the plasma membrane. The beta subunit regulates, through assembly of alpha/beta heterodimers, the number of sodium pumps transported to the plasma membrane.</text>
</comment>
<evidence type="ECO:0008006" key="21">
    <source>
        <dbReference type="Google" id="ProtNLM"/>
    </source>
</evidence>
<feature type="transmembrane region" description="Helical" evidence="18">
    <location>
        <begin position="53"/>
        <end position="78"/>
    </location>
</feature>
<dbReference type="GO" id="GO:0006814">
    <property type="term" value="P:sodium ion transport"/>
    <property type="evidence" value="ECO:0007669"/>
    <property type="project" value="UniProtKB-KW"/>
</dbReference>
<evidence type="ECO:0000256" key="7">
    <source>
        <dbReference type="ARBA" id="ARBA00022692"/>
    </source>
</evidence>
<keyword evidence="3" id="KW-0813">Transport</keyword>
<evidence type="ECO:0000256" key="5">
    <source>
        <dbReference type="ARBA" id="ARBA00022538"/>
    </source>
</evidence>
<keyword evidence="12" id="KW-0406">Ion transport</keyword>
<evidence type="ECO:0000256" key="10">
    <source>
        <dbReference type="ARBA" id="ARBA00022989"/>
    </source>
</evidence>
<evidence type="ECO:0000256" key="9">
    <source>
        <dbReference type="ARBA" id="ARBA00022968"/>
    </source>
</evidence>
<evidence type="ECO:0000313" key="19">
    <source>
        <dbReference type="EMBL" id="KAL1497188.1"/>
    </source>
</evidence>
<evidence type="ECO:0000256" key="16">
    <source>
        <dbReference type="ARBA" id="ARBA00023201"/>
    </source>
</evidence>
<keyword evidence="6" id="KW-0740">Sodium/potassium transport</keyword>
<keyword evidence="10 18" id="KW-1133">Transmembrane helix</keyword>
<keyword evidence="5" id="KW-0633">Potassium transport</keyword>
<evidence type="ECO:0000256" key="6">
    <source>
        <dbReference type="ARBA" id="ARBA00022607"/>
    </source>
</evidence>
<dbReference type="EMBL" id="JBDJPC010000006">
    <property type="protein sequence ID" value="KAL1497188.1"/>
    <property type="molecule type" value="Genomic_DNA"/>
</dbReference>
<keyword evidence="16" id="KW-0739">Sodium transport</keyword>
<dbReference type="GO" id="GO:0005890">
    <property type="term" value="C:sodium:potassium-exchanging ATPase complex"/>
    <property type="evidence" value="ECO:0007669"/>
    <property type="project" value="UniProtKB-ARBA"/>
</dbReference>
<dbReference type="AlphaFoldDB" id="A0ABD1EN80"/>
<dbReference type="Gene3D" id="2.60.40.1660">
    <property type="entry name" value="Na, k-atpase alpha subunit"/>
    <property type="match status" value="1"/>
</dbReference>
<dbReference type="InterPro" id="IPR000402">
    <property type="entry name" value="Na/K_ATPase_sub_beta"/>
</dbReference>
<proteinExistence type="inferred from homology"/>
<dbReference type="GO" id="GO:0001671">
    <property type="term" value="F:ATPase activator activity"/>
    <property type="evidence" value="ECO:0007669"/>
    <property type="project" value="UniProtKB-ARBA"/>
</dbReference>
<keyword evidence="14" id="KW-1015">Disulfide bond</keyword>
<sequence length="326" mass="37071">MVAGKSEDNGGFREFQFERIRQETKWESFKRAIYDPDTKSVLGRTGKSWGQLLIFYAIFYAILAALFAICLQGLFATLRDTEPRWQLESSIIGTNPGLGFRPVSDNVQEGSLIWYNLTDSVSTGKWVNLINKFLEPYNGNQTGRNYVACDFDKPPEEGKVCVTDVSRLGNCNAGRFFGYNSSSPCIFLKLNRIFGWEPDYFTTAHPDMPGDLQNHMKMKYNTNSTENENARKQVWVSCEGVDPVDNENVQEFRYYPQGFASYYYPYKNYPNYLSPLIAVELVNLTPNVIVSIECRAWAKNIKYKGGNLNRAGSVQFEVQVDAPTPA</sequence>
<evidence type="ECO:0000256" key="12">
    <source>
        <dbReference type="ARBA" id="ARBA00023065"/>
    </source>
</evidence>
<evidence type="ECO:0000256" key="13">
    <source>
        <dbReference type="ARBA" id="ARBA00023136"/>
    </source>
</evidence>
<evidence type="ECO:0000256" key="2">
    <source>
        <dbReference type="ARBA" id="ARBA00005876"/>
    </source>
</evidence>
<dbReference type="Proteomes" id="UP001566132">
    <property type="component" value="Unassembled WGS sequence"/>
</dbReference>
<comment type="similarity">
    <text evidence="2">Belongs to the X(+)/potassium ATPases subunit beta family.</text>
</comment>
<dbReference type="PANTHER" id="PTHR11523:SF31">
    <property type="entry name" value="AT04468P-RELATED"/>
    <property type="match status" value="1"/>
</dbReference>
<dbReference type="InterPro" id="IPR038702">
    <property type="entry name" value="Na/K_ATPase_sub_beta_sf"/>
</dbReference>
<evidence type="ECO:0000256" key="15">
    <source>
        <dbReference type="ARBA" id="ARBA00023180"/>
    </source>
</evidence>
<evidence type="ECO:0000256" key="1">
    <source>
        <dbReference type="ARBA" id="ARBA00004401"/>
    </source>
</evidence>
<dbReference type="PANTHER" id="PTHR11523">
    <property type="entry name" value="SODIUM/POTASSIUM-DEPENDENT ATPASE BETA SUBUNIT"/>
    <property type="match status" value="1"/>
</dbReference>
<evidence type="ECO:0000256" key="3">
    <source>
        <dbReference type="ARBA" id="ARBA00022448"/>
    </source>
</evidence>
<keyword evidence="7 18" id="KW-0812">Transmembrane</keyword>
<evidence type="ECO:0000256" key="8">
    <source>
        <dbReference type="ARBA" id="ARBA00022958"/>
    </source>
</evidence>
<dbReference type="FunFam" id="2.60.40.1660:FF:000004">
    <property type="entry name" value="sodium/potassium-transporting ATPase subunit beta-2"/>
    <property type="match status" value="1"/>
</dbReference>
<comment type="subcellular location">
    <subcellularLocation>
        <location evidence="1">Cell membrane</location>
        <topology evidence="1">Single-pass type II membrane protein</topology>
    </subcellularLocation>
</comment>
<protein>
    <recommendedName>
        <fullName evidence="21">Sodium/potassium-transporting ATPase subunit beta-1</fullName>
    </recommendedName>
</protein>